<evidence type="ECO:0000256" key="4">
    <source>
        <dbReference type="ARBA" id="ARBA00023186"/>
    </source>
</evidence>
<accession>A0A917CE81</accession>
<comment type="subcellular location">
    <subcellularLocation>
        <location evidence="5">Cytoplasm</location>
    </subcellularLocation>
</comment>
<evidence type="ECO:0000313" key="8">
    <source>
        <dbReference type="EMBL" id="GGF85355.1"/>
    </source>
</evidence>
<dbReference type="RefSeq" id="WP_188363891.1">
    <property type="nucleotide sequence ID" value="NZ_BAABJF010000011.1"/>
</dbReference>
<gene>
    <name evidence="5 8" type="primary">rimM</name>
    <name evidence="8" type="ORF">GCM10011365_02980</name>
</gene>
<dbReference type="InterPro" id="IPR002676">
    <property type="entry name" value="RimM_N"/>
</dbReference>
<organism evidence="8 9">
    <name type="scientific">Marinicella pacifica</name>
    <dbReference type="NCBI Taxonomy" id="1171543"/>
    <lineage>
        <taxon>Bacteria</taxon>
        <taxon>Pseudomonadati</taxon>
        <taxon>Pseudomonadota</taxon>
        <taxon>Gammaproteobacteria</taxon>
        <taxon>Lysobacterales</taxon>
        <taxon>Marinicellaceae</taxon>
        <taxon>Marinicella</taxon>
    </lineage>
</organism>
<dbReference type="GO" id="GO:0043022">
    <property type="term" value="F:ribosome binding"/>
    <property type="evidence" value="ECO:0007669"/>
    <property type="project" value="InterPro"/>
</dbReference>
<dbReference type="Gene3D" id="2.30.30.240">
    <property type="entry name" value="PRC-barrel domain"/>
    <property type="match status" value="1"/>
</dbReference>
<keyword evidence="2 5" id="KW-0690">Ribosome biogenesis</keyword>
<dbReference type="PANTHER" id="PTHR33692:SF1">
    <property type="entry name" value="RIBOSOME MATURATION FACTOR RIMM"/>
    <property type="match status" value="1"/>
</dbReference>
<dbReference type="Proteomes" id="UP000605253">
    <property type="component" value="Unassembled WGS sequence"/>
</dbReference>
<reference evidence="8" key="1">
    <citation type="journal article" date="2014" name="Int. J. Syst. Evol. Microbiol.">
        <title>Complete genome sequence of Corynebacterium casei LMG S-19264T (=DSM 44701T), isolated from a smear-ripened cheese.</title>
        <authorList>
            <consortium name="US DOE Joint Genome Institute (JGI-PGF)"/>
            <person name="Walter F."/>
            <person name="Albersmeier A."/>
            <person name="Kalinowski J."/>
            <person name="Ruckert C."/>
        </authorList>
    </citation>
    <scope>NUCLEOTIDE SEQUENCE</scope>
    <source>
        <strain evidence="8">CGMCC 1.12181</strain>
    </source>
</reference>
<comment type="function">
    <text evidence="5">An accessory protein needed during the final step in the assembly of 30S ribosomal subunit, possibly for assembly of the head region. Essential for efficient processing of 16S rRNA. May be needed both before and after RbfA during the maturation of 16S rRNA. It has affinity for free ribosomal 30S subunits but not for 70S ribosomes.</text>
</comment>
<evidence type="ECO:0000256" key="2">
    <source>
        <dbReference type="ARBA" id="ARBA00022517"/>
    </source>
</evidence>
<dbReference type="SUPFAM" id="SSF50447">
    <property type="entry name" value="Translation proteins"/>
    <property type="match status" value="1"/>
</dbReference>
<protein>
    <recommendedName>
        <fullName evidence="5">Ribosome maturation factor RimM</fullName>
    </recommendedName>
</protein>
<evidence type="ECO:0000259" key="7">
    <source>
        <dbReference type="Pfam" id="PF24986"/>
    </source>
</evidence>
<evidence type="ECO:0000256" key="5">
    <source>
        <dbReference type="HAMAP-Rule" id="MF_00014"/>
    </source>
</evidence>
<dbReference type="InterPro" id="IPR009000">
    <property type="entry name" value="Transl_B-barrel_sf"/>
</dbReference>
<comment type="caution">
    <text evidence="8">The sequence shown here is derived from an EMBL/GenBank/DDBJ whole genome shotgun (WGS) entry which is preliminary data.</text>
</comment>
<dbReference type="EMBL" id="BMEO01000001">
    <property type="protein sequence ID" value="GGF85355.1"/>
    <property type="molecule type" value="Genomic_DNA"/>
</dbReference>
<evidence type="ECO:0000256" key="1">
    <source>
        <dbReference type="ARBA" id="ARBA00022490"/>
    </source>
</evidence>
<dbReference type="Pfam" id="PF24986">
    <property type="entry name" value="PRC_RimM"/>
    <property type="match status" value="1"/>
</dbReference>
<dbReference type="PANTHER" id="PTHR33692">
    <property type="entry name" value="RIBOSOME MATURATION FACTOR RIMM"/>
    <property type="match status" value="1"/>
</dbReference>
<dbReference type="InterPro" id="IPR036976">
    <property type="entry name" value="RimM_N_sf"/>
</dbReference>
<evidence type="ECO:0000313" key="9">
    <source>
        <dbReference type="Proteomes" id="UP000605253"/>
    </source>
</evidence>
<reference evidence="8" key="2">
    <citation type="submission" date="2020-09" db="EMBL/GenBank/DDBJ databases">
        <authorList>
            <person name="Sun Q."/>
            <person name="Zhou Y."/>
        </authorList>
    </citation>
    <scope>NUCLEOTIDE SEQUENCE</scope>
    <source>
        <strain evidence="8">CGMCC 1.12181</strain>
    </source>
</reference>
<comment type="similarity">
    <text evidence="5">Belongs to the RimM family.</text>
</comment>
<feature type="domain" description="RimM N-terminal" evidence="6">
    <location>
        <begin position="7"/>
        <end position="83"/>
    </location>
</feature>
<dbReference type="GO" id="GO:0005737">
    <property type="term" value="C:cytoplasm"/>
    <property type="evidence" value="ECO:0007669"/>
    <property type="project" value="UniProtKB-SubCell"/>
</dbReference>
<dbReference type="GO" id="GO:0005840">
    <property type="term" value="C:ribosome"/>
    <property type="evidence" value="ECO:0007669"/>
    <property type="project" value="InterPro"/>
</dbReference>
<proteinExistence type="inferred from homology"/>
<dbReference type="Pfam" id="PF01782">
    <property type="entry name" value="RimM"/>
    <property type="match status" value="1"/>
</dbReference>
<dbReference type="InterPro" id="IPR056792">
    <property type="entry name" value="PRC_RimM"/>
</dbReference>
<keyword evidence="4 5" id="KW-0143">Chaperone</keyword>
<dbReference type="SUPFAM" id="SSF50346">
    <property type="entry name" value="PRC-barrel domain"/>
    <property type="match status" value="1"/>
</dbReference>
<keyword evidence="3 5" id="KW-0698">rRNA processing</keyword>
<dbReference type="GO" id="GO:0006364">
    <property type="term" value="P:rRNA processing"/>
    <property type="evidence" value="ECO:0007669"/>
    <property type="project" value="UniProtKB-UniRule"/>
</dbReference>
<keyword evidence="1 5" id="KW-0963">Cytoplasm</keyword>
<dbReference type="AlphaFoldDB" id="A0A917CE81"/>
<sequence length="173" mass="19304">MNNDLLTVGKITGHFGVQGGVKVFSYTQPMENITRYGQWHIGDRLFKGIKAKKHGKTIVAQVPDINSREDAQALIGQMVSVDMTQLSPLSADDYYWYQLIGLSVIDQNNQVLGRVESMFETGANDVMVVKPTESADDETLLIPYLYGQTVTSVNLQTAEMRVDWTDSDQPDDL</sequence>
<dbReference type="Gene3D" id="2.40.30.60">
    <property type="entry name" value="RimM"/>
    <property type="match status" value="1"/>
</dbReference>
<evidence type="ECO:0000256" key="3">
    <source>
        <dbReference type="ARBA" id="ARBA00022552"/>
    </source>
</evidence>
<dbReference type="NCBIfam" id="TIGR02273">
    <property type="entry name" value="16S_RimM"/>
    <property type="match status" value="1"/>
</dbReference>
<keyword evidence="9" id="KW-1185">Reference proteome</keyword>
<comment type="subunit">
    <text evidence="5">Binds ribosomal protein uS19.</text>
</comment>
<name>A0A917CE81_9GAMM</name>
<dbReference type="InterPro" id="IPR011033">
    <property type="entry name" value="PRC_barrel-like_sf"/>
</dbReference>
<dbReference type="GO" id="GO:0042274">
    <property type="term" value="P:ribosomal small subunit biogenesis"/>
    <property type="evidence" value="ECO:0007669"/>
    <property type="project" value="UniProtKB-UniRule"/>
</dbReference>
<comment type="domain">
    <text evidence="5">The PRC barrel domain binds ribosomal protein uS19.</text>
</comment>
<evidence type="ECO:0000259" key="6">
    <source>
        <dbReference type="Pfam" id="PF01782"/>
    </source>
</evidence>
<dbReference type="InterPro" id="IPR011961">
    <property type="entry name" value="RimM"/>
</dbReference>
<dbReference type="HAMAP" id="MF_00014">
    <property type="entry name" value="Ribosome_mat_RimM"/>
    <property type="match status" value="1"/>
</dbReference>
<feature type="domain" description="Ribosome maturation factor RimM PRC barrel" evidence="7">
    <location>
        <begin position="96"/>
        <end position="144"/>
    </location>
</feature>